<dbReference type="InterPro" id="IPR036736">
    <property type="entry name" value="ACP-like_sf"/>
</dbReference>
<dbReference type="InterPro" id="IPR018201">
    <property type="entry name" value="Ketoacyl_synth_AS"/>
</dbReference>
<dbReference type="PANTHER" id="PTHR43775">
    <property type="entry name" value="FATTY ACID SYNTHASE"/>
    <property type="match status" value="1"/>
</dbReference>
<dbReference type="SUPFAM" id="SSF53901">
    <property type="entry name" value="Thiolase-like"/>
    <property type="match status" value="1"/>
</dbReference>
<gene>
    <name evidence="7" type="ORF">GO493_18315</name>
</gene>
<dbReference type="SMART" id="SM01294">
    <property type="entry name" value="PKS_PP_betabranch"/>
    <property type="match status" value="1"/>
</dbReference>
<dbReference type="InterPro" id="IPR014030">
    <property type="entry name" value="Ketoacyl_synth_N"/>
</dbReference>
<dbReference type="GO" id="GO:0004315">
    <property type="term" value="F:3-oxoacyl-[acyl-carrier-protein] synthase activity"/>
    <property type="evidence" value="ECO:0007669"/>
    <property type="project" value="InterPro"/>
</dbReference>
<dbReference type="CDD" id="cd00833">
    <property type="entry name" value="PKS"/>
    <property type="match status" value="1"/>
</dbReference>
<reference evidence="7 8" key="1">
    <citation type="submission" date="2019-12" db="EMBL/GenBank/DDBJ databases">
        <title>Chitinophaga sp. strain ysch24 (GDMCC 1.1355), whole genome shotgun sequence.</title>
        <authorList>
            <person name="Zhang X."/>
        </authorList>
    </citation>
    <scope>NUCLEOTIDE SEQUENCE [LARGE SCALE GENOMIC DNA]</scope>
    <source>
        <strain evidence="8">ysch24</strain>
    </source>
</reference>
<dbReference type="InterPro" id="IPR057326">
    <property type="entry name" value="KR_dom"/>
</dbReference>
<dbReference type="InterPro" id="IPR009081">
    <property type="entry name" value="PP-bd_ACP"/>
</dbReference>
<proteinExistence type="predicted"/>
<dbReference type="Gene3D" id="3.40.50.1820">
    <property type="entry name" value="alpha/beta hydrolase"/>
    <property type="match status" value="1"/>
</dbReference>
<keyword evidence="3" id="KW-0808">Transferase</keyword>
<dbReference type="Pfam" id="PF08659">
    <property type="entry name" value="KR"/>
    <property type="match status" value="1"/>
</dbReference>
<dbReference type="Gene3D" id="3.40.47.10">
    <property type="match status" value="1"/>
</dbReference>
<dbReference type="InterPro" id="IPR020841">
    <property type="entry name" value="PKS_Beta-ketoAc_synthase_dom"/>
</dbReference>
<dbReference type="InterPro" id="IPR020806">
    <property type="entry name" value="PKS_PP-bd"/>
</dbReference>
<dbReference type="GO" id="GO:0004312">
    <property type="term" value="F:fatty acid synthase activity"/>
    <property type="evidence" value="ECO:0007669"/>
    <property type="project" value="TreeGrafter"/>
</dbReference>
<dbReference type="Gene3D" id="3.30.70.3290">
    <property type="match status" value="1"/>
</dbReference>
<dbReference type="Gene3D" id="1.10.1200.10">
    <property type="entry name" value="ACP-like"/>
    <property type="match status" value="1"/>
</dbReference>
<dbReference type="InterPro" id="IPR036291">
    <property type="entry name" value="NAD(P)-bd_dom_sf"/>
</dbReference>
<dbReference type="SUPFAM" id="SSF56801">
    <property type="entry name" value="Acetyl-CoA synthetase-like"/>
    <property type="match status" value="1"/>
</dbReference>
<dbReference type="PROSITE" id="PS50075">
    <property type="entry name" value="CARRIER"/>
    <property type="match status" value="1"/>
</dbReference>
<evidence type="ECO:0000256" key="3">
    <source>
        <dbReference type="ARBA" id="ARBA00022679"/>
    </source>
</evidence>
<protein>
    <submittedName>
        <fullName evidence="7">SDR family NAD(P)-dependent oxidoreductase</fullName>
    </submittedName>
</protein>
<comment type="caution">
    <text evidence="7">The sequence shown here is derived from an EMBL/GenBank/DDBJ whole genome shotgun (WGS) entry which is preliminary data.</text>
</comment>
<dbReference type="PROSITE" id="PS52004">
    <property type="entry name" value="KS3_2"/>
    <property type="match status" value="1"/>
</dbReference>
<dbReference type="Pfam" id="PF00109">
    <property type="entry name" value="ketoacyl-synt"/>
    <property type="match status" value="1"/>
</dbReference>
<evidence type="ECO:0000256" key="1">
    <source>
        <dbReference type="ARBA" id="ARBA00022450"/>
    </source>
</evidence>
<dbReference type="InterPro" id="IPR014043">
    <property type="entry name" value="Acyl_transferase_dom"/>
</dbReference>
<dbReference type="InterPro" id="IPR016035">
    <property type="entry name" value="Acyl_Trfase/lysoPLipase"/>
</dbReference>
<keyword evidence="1" id="KW-0596">Phosphopantetheine</keyword>
<evidence type="ECO:0000313" key="8">
    <source>
        <dbReference type="Proteomes" id="UP000461730"/>
    </source>
</evidence>
<evidence type="ECO:0000259" key="5">
    <source>
        <dbReference type="PROSITE" id="PS50075"/>
    </source>
</evidence>
<dbReference type="Pfam" id="PF00501">
    <property type="entry name" value="AMP-binding"/>
    <property type="match status" value="1"/>
</dbReference>
<dbReference type="SMART" id="SM00823">
    <property type="entry name" value="PKS_PP"/>
    <property type="match status" value="1"/>
</dbReference>
<dbReference type="Pfam" id="PF00698">
    <property type="entry name" value="Acyl_transf_1"/>
    <property type="match status" value="1"/>
</dbReference>
<dbReference type="CDD" id="cd08955">
    <property type="entry name" value="KR_2_FAS_SDR_x"/>
    <property type="match status" value="1"/>
</dbReference>
<dbReference type="SUPFAM" id="SSF55048">
    <property type="entry name" value="Probable ACP-binding domain of malonyl-CoA ACP transacylase"/>
    <property type="match status" value="1"/>
</dbReference>
<dbReference type="Proteomes" id="UP000461730">
    <property type="component" value="Unassembled WGS sequence"/>
</dbReference>
<comment type="function">
    <text evidence="4">Involved in production of the polyketide antibiotic thailandamide.</text>
</comment>
<dbReference type="InterPro" id="IPR029058">
    <property type="entry name" value="AB_hydrolase_fold"/>
</dbReference>
<dbReference type="InterPro" id="IPR050091">
    <property type="entry name" value="PKS_NRPS_Biosynth_Enz"/>
</dbReference>
<dbReference type="SUPFAM" id="SSF52151">
    <property type="entry name" value="FabD/lysophospholipase-like"/>
    <property type="match status" value="1"/>
</dbReference>
<dbReference type="Pfam" id="PF16197">
    <property type="entry name" value="KAsynt_C_assoc"/>
    <property type="match status" value="1"/>
</dbReference>
<dbReference type="SMART" id="SM00822">
    <property type="entry name" value="PKS_KR"/>
    <property type="match status" value="1"/>
</dbReference>
<dbReference type="FunFam" id="3.40.47.10:FF:000019">
    <property type="entry name" value="Polyketide synthase type I"/>
    <property type="match status" value="1"/>
</dbReference>
<dbReference type="PROSITE" id="PS00606">
    <property type="entry name" value="KS3_1"/>
    <property type="match status" value="1"/>
</dbReference>
<dbReference type="InterPro" id="IPR013968">
    <property type="entry name" value="PKS_KR"/>
</dbReference>
<keyword evidence="8" id="KW-1185">Reference proteome</keyword>
<dbReference type="InterPro" id="IPR016036">
    <property type="entry name" value="Malonyl_transacylase_ACP-bd"/>
</dbReference>
<dbReference type="GO" id="GO:0006633">
    <property type="term" value="P:fatty acid biosynthetic process"/>
    <property type="evidence" value="ECO:0007669"/>
    <property type="project" value="InterPro"/>
</dbReference>
<dbReference type="Gene3D" id="3.40.50.720">
    <property type="entry name" value="NAD(P)-binding Rossmann-like Domain"/>
    <property type="match status" value="1"/>
</dbReference>
<dbReference type="Pfam" id="PF02801">
    <property type="entry name" value="Ketoacyl-synt_C"/>
    <property type="match status" value="1"/>
</dbReference>
<dbReference type="Pfam" id="PF00975">
    <property type="entry name" value="Thioesterase"/>
    <property type="match status" value="1"/>
</dbReference>
<dbReference type="InterPro" id="IPR042099">
    <property type="entry name" value="ANL_N_sf"/>
</dbReference>
<feature type="domain" description="Carrier" evidence="5">
    <location>
        <begin position="1953"/>
        <end position="2028"/>
    </location>
</feature>
<dbReference type="Pfam" id="PF00550">
    <property type="entry name" value="PP-binding"/>
    <property type="match status" value="1"/>
</dbReference>
<dbReference type="GO" id="GO:0031177">
    <property type="term" value="F:phosphopantetheine binding"/>
    <property type="evidence" value="ECO:0007669"/>
    <property type="project" value="InterPro"/>
</dbReference>
<dbReference type="Gene3D" id="3.40.50.12780">
    <property type="entry name" value="N-terminal domain of ligase-like"/>
    <property type="match status" value="1"/>
</dbReference>
<dbReference type="SUPFAM" id="SSF51735">
    <property type="entry name" value="NAD(P)-binding Rossmann-fold domains"/>
    <property type="match status" value="2"/>
</dbReference>
<dbReference type="InterPro" id="IPR032821">
    <property type="entry name" value="PKS_assoc"/>
</dbReference>
<dbReference type="SMART" id="SM00827">
    <property type="entry name" value="PKS_AT"/>
    <property type="match status" value="1"/>
</dbReference>
<dbReference type="InterPro" id="IPR014031">
    <property type="entry name" value="Ketoacyl_synth_C"/>
</dbReference>
<keyword evidence="2" id="KW-0597">Phosphoprotein</keyword>
<dbReference type="Gene3D" id="3.40.366.10">
    <property type="entry name" value="Malonyl-Coenzyme A Acyl Carrier Protein, domain 2"/>
    <property type="match status" value="1"/>
</dbReference>
<dbReference type="InterPro" id="IPR001227">
    <property type="entry name" value="Ac_transferase_dom_sf"/>
</dbReference>
<dbReference type="InterPro" id="IPR001031">
    <property type="entry name" value="Thioesterase"/>
</dbReference>
<evidence type="ECO:0000313" key="7">
    <source>
        <dbReference type="EMBL" id="MVT10232.1"/>
    </source>
</evidence>
<organism evidence="7 8">
    <name type="scientific">Chitinophaga tropicalis</name>
    <dbReference type="NCBI Taxonomy" id="2683588"/>
    <lineage>
        <taxon>Bacteria</taxon>
        <taxon>Pseudomonadati</taxon>
        <taxon>Bacteroidota</taxon>
        <taxon>Chitinophagia</taxon>
        <taxon>Chitinophagales</taxon>
        <taxon>Chitinophagaceae</taxon>
        <taxon>Chitinophaga</taxon>
    </lineage>
</organism>
<name>A0A7K1U798_9BACT</name>
<dbReference type="InterPro" id="IPR045851">
    <property type="entry name" value="AMP-bd_C_sf"/>
</dbReference>
<dbReference type="Gene3D" id="3.30.300.30">
    <property type="match status" value="1"/>
</dbReference>
<accession>A0A7K1U798</accession>
<dbReference type="SUPFAM" id="SSF53474">
    <property type="entry name" value="alpha/beta-Hydrolases"/>
    <property type="match status" value="1"/>
</dbReference>
<dbReference type="InterPro" id="IPR016039">
    <property type="entry name" value="Thiolase-like"/>
</dbReference>
<evidence type="ECO:0000256" key="2">
    <source>
        <dbReference type="ARBA" id="ARBA00022553"/>
    </source>
</evidence>
<sequence>MYMDKRTIADLILQFPANRENDNVFVFLDNEGKEEQVFTFNQLREQCTRIAQDLLTVCNPKEIVLLCAGTQAEFTLSFLGCILAGVIPAPIPPIRSVRDRTGMGRLKTILQKEQISKVLIAEEYREQLNGTNAEVLTLASLQKENNCKATLPDILPGDIAYIQYTSGSTTYPKGVVLRHENVISNLAFMYRVFNRQELVRVAGWLPFHHDMGLLGHLFTVLFESGFGVFMPATSFLASPTAWLQMISDYKANAAAAPAFAFELCCRKAQPTMDLASWKYVYVGAETVPVETLNSFAAKFAPAGFDRNAFKPVYGLAEASLLVAGGGMGMEELDTAIYRKQVDRRQIRLMTPYAIDNEINITIHRPDGSPCSEEEEGEIWTESNCNFSGYLGELTDSRLLKTGDTGFIRGPYLYLTGRRKEMIIVRGINYPAEDVEQTVRIDQELLQLYHHTACAAYTDNNKEEFYIFQEVHRHSTQAQLQQVAAKVRTNLAEAFGITATGIILIPAGCLPRTSNYKISRAACIRQYLDGKLPILYPSPNIINEEDTVVIVGMACRFPGGADTPEKFWELLSTGTDAISEVPPERWDNNVFYDARPAVPGKMNTKWAGFIDKIDQFDPALFGISPYEAPELDPQQRLLLETSWRLLEHTGWKKERLEGSDTGVFVGVSTNDYLYMKIKLMPGMESFNAYSGLGNANSIAANRLSYFYDLKGPSLAVDTACSSSLTALHLGVSAILNGECTQAIVGGVNAILSPGPTITLSQFGMMSPAGRCKTFDANADGYVRAEGCGLVMLKRRSAALRDGDKILAVVSASATGQDGRSPGITFPSGEAQARLIERTLKEGNINRADISCIEAHGTGTAAGDPVEMAQLARIYGNVEGAPCYVGSVKASIGHLEAAAGIASVIKSILMLQHGKIPPQLHFDQLNPNIHLQGTRLHIPTRLTPWNVKKKRIAISSFGFGGSLAHTILEEPLSAPAYSNGIGHTLAYASPFALSAMTPGGLDAQIALWQKWLEQGTSLSINDICYTQLRGRTDLKYRQAFLVSSINVLKERLAAMSGSTLTTTTDDAGKICFLFTGQGEHYLHMGRELYFRYPVFRNAFDRCARALDKEDQIPLWRLAFEEEDTSLWSDRYMQPILFAVQYALGTLLQECGCAPHVLLGHSLGEYAAACLAGCFEPETGMLILHKRAELISTIKDTGTMATVFTNAATVREMINPEKISIAAVNSPLKTVISGHAEDVHLVLEKCRAANIEVYLLKTDQAFHSHIMDPVLEPFYQYLQKFTFKAPDKLWISSLHGAVMQDVPDADYWVAHLRHTVEFYEAAQVISTLDIAHFIEVGPGSSTLVAINDSGCKSESLLRTLNIKKGDRTEGYFLLDALCQLYRKGVNIRWEPLLTGNFQPSLIPGQKFEHRSYWLEGLNAERLSAFASPEKIPAPAQLPQSDYHYQVTWKDSGALPAAGLESALEEPANWLVIGAAGSMTTTLLQRLKAKQKSVHWISTSSAKADFHLGNTSPEQCSAVLDRISNLHRRENNREWKMLFLAGHSTDTSLEQYIADTNGLLISLLQAAKENALVMPVWVITTGLQQVIAGEGINLAAAPLWGFSRTLFLEHPEWRGGMIDISDASTADEVLQKVLKPEGEHCIAIRNGKQYICQLEHVKRLRSNVALRADGAYIITGGMGGLGLQCAGWLVSKGVKHLVLTGRRVLPAESSWESLTNTDSNYTIVQQLLAWKNGGVKIDIISADIRDTALLEQLFAGLDERNIPVRGVIHAAGVNWMSKIMDLDRNNYLDTLRIKVSSSWTLHRLTEHRDLDCFILFSSVSALWGSVELSHYTAANYFMDMLSLYRADRQLKTCSINWGPWDETGMSAAGNEKEVLQKLGFRLLPPAKALECMETELAAGAPYSLIVDADWNKFRLFIDFSLQPSLFSEVIGKGEKTEQPRHRDINSILTSTPEEARSMIEDIVRRELRMVMLIESMDAIDAGQRFNFLGMDSLMAITFVTKLQEDFNCKLPATLVYNYPTIAAVRDFIYDSIYLERAQSHVTEGKGFIVLQEGAATRRARLLCFPYAGSGASIFGRWAGAFGNDVEVVAVQPRGREERSHEKAFTDIRPLIDDLLNDYHDGEEDFYLFGHSLGALMAYEFYTALKRSNRKLPKGLFLSGCAAPLTPSDTQTYLLEEEAFIEAVLKNYEGEDSVTRRMALNQGTELLRADLQVLECYLPEKGMIDVPLTVIGGLQDTLVPPAEVKKWQELSAAGFSVVYLNGAHNLLQDHSDDLIQIIKSSMK</sequence>
<feature type="domain" description="Ketosynthase family 3 (KS3)" evidence="6">
    <location>
        <begin position="544"/>
        <end position="968"/>
    </location>
</feature>
<evidence type="ECO:0000256" key="4">
    <source>
        <dbReference type="ARBA" id="ARBA00054155"/>
    </source>
</evidence>
<dbReference type="PANTHER" id="PTHR43775:SF37">
    <property type="entry name" value="SI:DKEY-61P9.11"/>
    <property type="match status" value="1"/>
</dbReference>
<evidence type="ECO:0000259" key="6">
    <source>
        <dbReference type="PROSITE" id="PS52004"/>
    </source>
</evidence>
<dbReference type="SMART" id="SM00825">
    <property type="entry name" value="PKS_KS"/>
    <property type="match status" value="1"/>
</dbReference>
<dbReference type="EMBL" id="WRXN01000008">
    <property type="protein sequence ID" value="MVT10232.1"/>
    <property type="molecule type" value="Genomic_DNA"/>
</dbReference>
<dbReference type="InterPro" id="IPR000873">
    <property type="entry name" value="AMP-dep_synth/lig_dom"/>
</dbReference>